<comment type="caution">
    <text evidence="2">The sequence shown here is derived from an EMBL/GenBank/DDBJ whole genome shotgun (WGS) entry which is preliminary data.</text>
</comment>
<evidence type="ECO:0000313" key="2">
    <source>
        <dbReference type="EMBL" id="KAJ7337460.1"/>
    </source>
</evidence>
<feature type="compositionally biased region" description="Polar residues" evidence="1">
    <location>
        <begin position="530"/>
        <end position="543"/>
    </location>
</feature>
<protein>
    <submittedName>
        <fullName evidence="2">Uncharacterized protein</fullName>
    </submittedName>
</protein>
<proteinExistence type="predicted"/>
<evidence type="ECO:0000313" key="3">
    <source>
        <dbReference type="Proteomes" id="UP001218218"/>
    </source>
</evidence>
<gene>
    <name evidence="2" type="ORF">DFH08DRAFT_1082718</name>
</gene>
<feature type="region of interest" description="Disordered" evidence="1">
    <location>
        <begin position="269"/>
        <end position="309"/>
    </location>
</feature>
<accession>A0AAD6ZSU2</accession>
<feature type="compositionally biased region" description="Basic and acidic residues" evidence="1">
    <location>
        <begin position="514"/>
        <end position="529"/>
    </location>
</feature>
<feature type="compositionally biased region" description="Basic and acidic residues" evidence="1">
    <location>
        <begin position="565"/>
        <end position="584"/>
    </location>
</feature>
<keyword evidence="3" id="KW-1185">Reference proteome</keyword>
<dbReference type="AlphaFoldDB" id="A0AAD6ZSU2"/>
<dbReference type="EMBL" id="JARIHO010000029">
    <property type="protein sequence ID" value="KAJ7337460.1"/>
    <property type="molecule type" value="Genomic_DNA"/>
</dbReference>
<dbReference type="Proteomes" id="UP001218218">
    <property type="component" value="Unassembled WGS sequence"/>
</dbReference>
<feature type="region of interest" description="Disordered" evidence="1">
    <location>
        <begin position="328"/>
        <end position="584"/>
    </location>
</feature>
<name>A0AAD6ZSU2_9AGAR</name>
<organism evidence="2 3">
    <name type="scientific">Mycena albidolilacea</name>
    <dbReference type="NCBI Taxonomy" id="1033008"/>
    <lineage>
        <taxon>Eukaryota</taxon>
        <taxon>Fungi</taxon>
        <taxon>Dikarya</taxon>
        <taxon>Basidiomycota</taxon>
        <taxon>Agaricomycotina</taxon>
        <taxon>Agaricomycetes</taxon>
        <taxon>Agaricomycetidae</taxon>
        <taxon>Agaricales</taxon>
        <taxon>Marasmiineae</taxon>
        <taxon>Mycenaceae</taxon>
        <taxon>Mycena</taxon>
    </lineage>
</organism>
<feature type="region of interest" description="Disordered" evidence="1">
    <location>
        <begin position="176"/>
        <end position="206"/>
    </location>
</feature>
<evidence type="ECO:0000256" key="1">
    <source>
        <dbReference type="SAM" id="MobiDB-lite"/>
    </source>
</evidence>
<feature type="region of interest" description="Disordered" evidence="1">
    <location>
        <begin position="121"/>
        <end position="158"/>
    </location>
</feature>
<feature type="compositionally biased region" description="Polar residues" evidence="1">
    <location>
        <begin position="384"/>
        <end position="399"/>
    </location>
</feature>
<feature type="compositionally biased region" description="Polar residues" evidence="1">
    <location>
        <begin position="126"/>
        <end position="137"/>
    </location>
</feature>
<reference evidence="2" key="1">
    <citation type="submission" date="2023-03" db="EMBL/GenBank/DDBJ databases">
        <title>Massive genome expansion in bonnet fungi (Mycena s.s.) driven by repeated elements and novel gene families across ecological guilds.</title>
        <authorList>
            <consortium name="Lawrence Berkeley National Laboratory"/>
            <person name="Harder C.B."/>
            <person name="Miyauchi S."/>
            <person name="Viragh M."/>
            <person name="Kuo A."/>
            <person name="Thoen E."/>
            <person name="Andreopoulos B."/>
            <person name="Lu D."/>
            <person name="Skrede I."/>
            <person name="Drula E."/>
            <person name="Henrissat B."/>
            <person name="Morin E."/>
            <person name="Kohler A."/>
            <person name="Barry K."/>
            <person name="LaButti K."/>
            <person name="Morin E."/>
            <person name="Salamov A."/>
            <person name="Lipzen A."/>
            <person name="Mereny Z."/>
            <person name="Hegedus B."/>
            <person name="Baldrian P."/>
            <person name="Stursova M."/>
            <person name="Weitz H."/>
            <person name="Taylor A."/>
            <person name="Grigoriev I.V."/>
            <person name="Nagy L.G."/>
            <person name="Martin F."/>
            <person name="Kauserud H."/>
        </authorList>
    </citation>
    <scope>NUCLEOTIDE SEQUENCE</scope>
    <source>
        <strain evidence="2">CBHHK002</strain>
    </source>
</reference>
<sequence>MPTEGWTYEVLPLTIDPHRHIFRQQLQLESKKNDGTNEETRVYASTGLYDEFAYPYNGLRFRTHANPLCALWHAGVEINRILPDRLREITRQLRDNGALEMAVSIKYVQDLHRLWVLPGSKKQTADESATQTLSVTNRDADHPESPQDNGVAAAAGDESTEDPLFGALLQVAGLGGDPFKSKPATEDANPNAEAPSLQGEPVTVSQSGPVAQDVVNAAHGLPNILRGDAPQFEPVAQDVVNAGGSQGIPNTNSLTRNFSLMLSSDDSTIRDTSSAPARHFAIPDGTSGGGAVPQRDVLNAGVPSTGSLTQASSLMMSRFGDMEIRDSSSAVMKRKRMSMPPSTSDGPPVADDSPTKRAMQRLKLTVNGETQSTASAGRPISSLGLPSQSESGTGSTVQPPQGVDPPTQYTNEAHGHPYPPLPKLKFSKSAKSGSYSTSEGPTHREDPTRRAQLPPRKSLDAGPSLSISEGTTRLKYPTRRTQQPPKPFDARPLLGPVPPAHMERVLTGKVLRIPRSEPVRFLSKGRDDGSGNSTHPSASDNPASTSRLVGGSGGGTNSVTSSKLKGKEPGAGESKEPAPKQRWR</sequence>
<feature type="compositionally biased region" description="Low complexity" evidence="1">
    <location>
        <begin position="427"/>
        <end position="438"/>
    </location>
</feature>